<reference evidence="1 2" key="1">
    <citation type="submission" date="2019-09" db="EMBL/GenBank/DDBJ databases">
        <title>Draft genome sequence of Ginsengibacter sp. BR5-29.</title>
        <authorList>
            <person name="Im W.-T."/>
        </authorList>
    </citation>
    <scope>NUCLEOTIDE SEQUENCE [LARGE SCALE GENOMIC DNA]</scope>
    <source>
        <strain evidence="1 2">BR5-29</strain>
    </source>
</reference>
<name>A0A5J5IIE1_9BACT</name>
<comment type="caution">
    <text evidence="1">The sequence shown here is derived from an EMBL/GenBank/DDBJ whole genome shotgun (WGS) entry which is preliminary data.</text>
</comment>
<keyword evidence="2" id="KW-1185">Reference proteome</keyword>
<evidence type="ECO:0000313" key="2">
    <source>
        <dbReference type="Proteomes" id="UP000326903"/>
    </source>
</evidence>
<organism evidence="1 2">
    <name type="scientific">Ginsengibacter hankyongi</name>
    <dbReference type="NCBI Taxonomy" id="2607284"/>
    <lineage>
        <taxon>Bacteria</taxon>
        <taxon>Pseudomonadati</taxon>
        <taxon>Bacteroidota</taxon>
        <taxon>Chitinophagia</taxon>
        <taxon>Chitinophagales</taxon>
        <taxon>Chitinophagaceae</taxon>
        <taxon>Ginsengibacter</taxon>
    </lineage>
</organism>
<gene>
    <name evidence="1" type="ORF">FW778_00385</name>
</gene>
<accession>A0A5J5IIE1</accession>
<dbReference type="RefSeq" id="WP_150412600.1">
    <property type="nucleotide sequence ID" value="NZ_VYQF01000001.1"/>
</dbReference>
<dbReference type="EMBL" id="VYQF01000001">
    <property type="protein sequence ID" value="KAA9040541.1"/>
    <property type="molecule type" value="Genomic_DNA"/>
</dbReference>
<evidence type="ECO:0000313" key="1">
    <source>
        <dbReference type="EMBL" id="KAA9040541.1"/>
    </source>
</evidence>
<proteinExistence type="predicted"/>
<sequence length="107" mass="11799">MKGALILECFIGIIFMMSLPNRARACGGKPTGKILFNHAAIHLIQTDTIPPPQKPNEDTKDDVGAVTIKTVPKARRQQVPVPLVKIKPVKIIKPNIKIIKPVIRVLH</sequence>
<dbReference type="AlphaFoldDB" id="A0A5J5IIE1"/>
<protein>
    <submittedName>
        <fullName evidence="1">Uncharacterized protein</fullName>
    </submittedName>
</protein>
<dbReference type="Proteomes" id="UP000326903">
    <property type="component" value="Unassembled WGS sequence"/>
</dbReference>